<dbReference type="SUPFAM" id="SSF56112">
    <property type="entry name" value="Protein kinase-like (PK-like)"/>
    <property type="match status" value="1"/>
</dbReference>
<evidence type="ECO:0000256" key="7">
    <source>
        <dbReference type="ARBA" id="ARBA00023157"/>
    </source>
</evidence>
<feature type="domain" description="Bulb-type lectin" evidence="14">
    <location>
        <begin position="31"/>
        <end position="154"/>
    </location>
</feature>
<comment type="caution">
    <text evidence="16">The sequence shown here is derived from an EMBL/GenBank/DDBJ whole genome shotgun (WGS) entry which is preliminary data.</text>
</comment>
<dbReference type="PIRSF" id="PIRSF000641">
    <property type="entry name" value="SRK"/>
    <property type="match status" value="1"/>
</dbReference>
<keyword evidence="6 11" id="KW-0067">ATP-binding</keyword>
<dbReference type="GO" id="GO:0005524">
    <property type="term" value="F:ATP binding"/>
    <property type="evidence" value="ECO:0007669"/>
    <property type="project" value="UniProtKB-KW"/>
</dbReference>
<accession>A0AA88QSV0</accession>
<protein>
    <recommendedName>
        <fullName evidence="11">Receptor-like serine/threonine-protein kinase</fullName>
        <ecNumber evidence="11">2.7.11.1</ecNumber>
    </recommendedName>
</protein>
<keyword evidence="17" id="KW-1185">Reference proteome</keyword>
<proteinExistence type="inferred from homology"/>
<dbReference type="CDD" id="cd00054">
    <property type="entry name" value="EGF_CA"/>
    <property type="match status" value="1"/>
</dbReference>
<dbReference type="Gene3D" id="1.10.510.10">
    <property type="entry name" value="Transferase(Phosphotransferase) domain 1"/>
    <property type="match status" value="1"/>
</dbReference>
<dbReference type="InterPro" id="IPR036426">
    <property type="entry name" value="Bulb-type_lectin_dom_sf"/>
</dbReference>
<dbReference type="Pfam" id="PF00954">
    <property type="entry name" value="S_locus_glycop"/>
    <property type="match status" value="1"/>
</dbReference>
<dbReference type="GO" id="GO:0048544">
    <property type="term" value="P:recognition of pollen"/>
    <property type="evidence" value="ECO:0007669"/>
    <property type="project" value="InterPro"/>
</dbReference>
<dbReference type="Pfam" id="PF00069">
    <property type="entry name" value="Pkinase"/>
    <property type="match status" value="1"/>
</dbReference>
<dbReference type="InterPro" id="IPR003609">
    <property type="entry name" value="Pan_app"/>
</dbReference>
<keyword evidence="2 11" id="KW-0808">Transferase</keyword>
<evidence type="ECO:0000259" key="14">
    <source>
        <dbReference type="PROSITE" id="PS50927"/>
    </source>
</evidence>
<dbReference type="GO" id="GO:0004674">
    <property type="term" value="F:protein serine/threonine kinase activity"/>
    <property type="evidence" value="ECO:0007669"/>
    <property type="project" value="UniProtKB-KW"/>
</dbReference>
<gene>
    <name evidence="16" type="ORF">RJ640_022338</name>
</gene>
<dbReference type="CDD" id="cd01098">
    <property type="entry name" value="PAN_AP_plant"/>
    <property type="match status" value="1"/>
</dbReference>
<evidence type="ECO:0000313" key="17">
    <source>
        <dbReference type="Proteomes" id="UP001187471"/>
    </source>
</evidence>
<keyword evidence="12" id="KW-1133">Transmembrane helix</keyword>
<feature type="domain" description="Protein kinase" evidence="13">
    <location>
        <begin position="325"/>
        <end position="686"/>
    </location>
</feature>
<evidence type="ECO:0000256" key="2">
    <source>
        <dbReference type="ARBA" id="ARBA00022679"/>
    </source>
</evidence>
<evidence type="ECO:0000256" key="12">
    <source>
        <dbReference type="SAM" id="Phobius"/>
    </source>
</evidence>
<dbReference type="SUPFAM" id="SSF51110">
    <property type="entry name" value="alpha-D-mannose-specific plant lectins"/>
    <property type="match status" value="1"/>
</dbReference>
<dbReference type="Pfam" id="PF01453">
    <property type="entry name" value="B_lectin"/>
    <property type="match status" value="1"/>
</dbReference>
<feature type="transmembrane region" description="Helical" evidence="12">
    <location>
        <begin position="442"/>
        <end position="463"/>
    </location>
</feature>
<dbReference type="Pfam" id="PF08276">
    <property type="entry name" value="PAN_2"/>
    <property type="match status" value="1"/>
</dbReference>
<dbReference type="SMART" id="SM00473">
    <property type="entry name" value="PAN_AP"/>
    <property type="match status" value="1"/>
</dbReference>
<evidence type="ECO:0000256" key="1">
    <source>
        <dbReference type="ARBA" id="ARBA00022527"/>
    </source>
</evidence>
<dbReference type="Proteomes" id="UP001187471">
    <property type="component" value="Unassembled WGS sequence"/>
</dbReference>
<evidence type="ECO:0000259" key="13">
    <source>
        <dbReference type="PROSITE" id="PS50011"/>
    </source>
</evidence>
<dbReference type="PANTHER" id="PTHR32444">
    <property type="entry name" value="BULB-TYPE LECTIN DOMAIN-CONTAINING PROTEIN"/>
    <property type="match status" value="1"/>
</dbReference>
<dbReference type="AlphaFoldDB" id="A0AA88QSV0"/>
<keyword evidence="8" id="KW-0325">Glycoprotein</keyword>
<evidence type="ECO:0000256" key="10">
    <source>
        <dbReference type="ARBA" id="ARBA00048679"/>
    </source>
</evidence>
<dbReference type="InterPro" id="IPR024171">
    <property type="entry name" value="SRK-like_kinase"/>
</dbReference>
<feature type="domain" description="Apple" evidence="15">
    <location>
        <begin position="346"/>
        <end position="430"/>
    </location>
</feature>
<evidence type="ECO:0000259" key="15">
    <source>
        <dbReference type="PROSITE" id="PS50948"/>
    </source>
</evidence>
<dbReference type="SMART" id="SM00220">
    <property type="entry name" value="S_TKc"/>
    <property type="match status" value="1"/>
</dbReference>
<name>A0AA88QSV0_9ASTE</name>
<evidence type="ECO:0000256" key="3">
    <source>
        <dbReference type="ARBA" id="ARBA00022729"/>
    </source>
</evidence>
<dbReference type="CDD" id="cd00028">
    <property type="entry name" value="B_lectin"/>
    <property type="match status" value="1"/>
</dbReference>
<dbReference type="EMBL" id="JAVXUO010003019">
    <property type="protein sequence ID" value="KAK2967406.1"/>
    <property type="molecule type" value="Genomic_DNA"/>
</dbReference>
<organism evidence="16 17">
    <name type="scientific">Escallonia rubra</name>
    <dbReference type="NCBI Taxonomy" id="112253"/>
    <lineage>
        <taxon>Eukaryota</taxon>
        <taxon>Viridiplantae</taxon>
        <taxon>Streptophyta</taxon>
        <taxon>Embryophyta</taxon>
        <taxon>Tracheophyta</taxon>
        <taxon>Spermatophyta</taxon>
        <taxon>Magnoliopsida</taxon>
        <taxon>eudicotyledons</taxon>
        <taxon>Gunneridae</taxon>
        <taxon>Pentapetalae</taxon>
        <taxon>asterids</taxon>
        <taxon>campanulids</taxon>
        <taxon>Escalloniales</taxon>
        <taxon>Escalloniaceae</taxon>
        <taxon>Escallonia</taxon>
    </lineage>
</organism>
<reference evidence="16" key="1">
    <citation type="submission" date="2022-12" db="EMBL/GenBank/DDBJ databases">
        <title>Draft genome assemblies for two species of Escallonia (Escalloniales).</title>
        <authorList>
            <person name="Chanderbali A."/>
            <person name="Dervinis C."/>
            <person name="Anghel I."/>
            <person name="Soltis D."/>
            <person name="Soltis P."/>
            <person name="Zapata F."/>
        </authorList>
    </citation>
    <scope>NUCLEOTIDE SEQUENCE</scope>
    <source>
        <strain evidence="16">UCBG92.1500</strain>
        <tissue evidence="16">Leaf</tissue>
    </source>
</reference>
<dbReference type="InterPro" id="IPR000719">
    <property type="entry name" value="Prot_kinase_dom"/>
</dbReference>
<sequence>MGLTNTSTYSVFLPALFLPLLCFCFGICTCTNTITSTRFIQDPETITSADNAFKLGFFTPFNSTKRYVGIMYNFPVTSEPQVVWVANRDKPLNDSFGMLTILEDGNLAVLDGKKELLWSSKVSSSTTNSSARLLDTGDLVLEDETSGRILWESFEHPSNSFLEKMKPRTHVNGDEKPQMTSWRSPSDPSIGSYSLGLVPLYIPQLFIWNGTHPYWRSGPWNGQIFIGIPKMYSVVLNGFSLVNDGEGSFYLSFVVATESVHIYYLLNSNGTVTKKTWAVGKEDWEVTWLAPKDDCDIYGKCGQFGSCNIEDSPICTCLKGFEPKNKEEWSRGNWTGGCVRRTKLQCDRNNTKGEEGKEDGFLKLSPVKVPDFAEWLNIIQDNCGSQCLNNCSCIAYAYYQGVGCMHWRGTLVDIQKFSDSGGADLYIRVAYTELDKKRNIKVVIASVIITGSISVVVSAYFTWKWMAKITGNTPMRISQEDQEYINRLHKQHLDWSKRVNIIEGIGRGLLYLHRDSRLRIIHRDLKPSNILLDEALNPKISDFGMARIFGCNEDQANTGRIAGTFGYMAPEYAMEGRFSERSDVYSFGVLLLEIVSGRKNNSFYQDEHALSLLGFAWKLWNEEKIVNLIDPTIIFDRFSQMEVLRYIQVGLLCVQDLARDRPTISTVLSMLSSEIVDLPTPKQPVLAEKETCPQIVLPQQSQQTCSIKDYSLTTVEGR</sequence>
<keyword evidence="12" id="KW-0812">Transmembrane</keyword>
<dbReference type="InterPro" id="IPR001480">
    <property type="entry name" value="Bulb-type_lectin_dom"/>
</dbReference>
<evidence type="ECO:0000256" key="6">
    <source>
        <dbReference type="ARBA" id="ARBA00022840"/>
    </source>
</evidence>
<dbReference type="PROSITE" id="PS50011">
    <property type="entry name" value="PROTEIN_KINASE_DOM"/>
    <property type="match status" value="1"/>
</dbReference>
<dbReference type="PROSITE" id="PS50927">
    <property type="entry name" value="BULB_LECTIN"/>
    <property type="match status" value="1"/>
</dbReference>
<keyword evidence="7" id="KW-1015">Disulfide bond</keyword>
<evidence type="ECO:0000256" key="9">
    <source>
        <dbReference type="ARBA" id="ARBA00047899"/>
    </source>
</evidence>
<dbReference type="Gene3D" id="2.90.10.10">
    <property type="entry name" value="Bulb-type lectin domain"/>
    <property type="match status" value="1"/>
</dbReference>
<comment type="similarity">
    <text evidence="11">Belongs to the protein kinase superfamily. Ser/Thr protein kinase family.</text>
</comment>
<keyword evidence="3" id="KW-0732">Signal</keyword>
<evidence type="ECO:0000256" key="5">
    <source>
        <dbReference type="ARBA" id="ARBA00022777"/>
    </source>
</evidence>
<dbReference type="FunFam" id="1.10.510.10:FF:000060">
    <property type="entry name" value="G-type lectin S-receptor-like serine/threonine-protein kinase"/>
    <property type="match status" value="1"/>
</dbReference>
<dbReference type="SMART" id="SM00108">
    <property type="entry name" value="B_lectin"/>
    <property type="match status" value="1"/>
</dbReference>
<evidence type="ECO:0000256" key="4">
    <source>
        <dbReference type="ARBA" id="ARBA00022741"/>
    </source>
</evidence>
<dbReference type="PROSITE" id="PS50948">
    <property type="entry name" value="PAN"/>
    <property type="match status" value="1"/>
</dbReference>
<evidence type="ECO:0000256" key="8">
    <source>
        <dbReference type="ARBA" id="ARBA00023180"/>
    </source>
</evidence>
<keyword evidence="5 11" id="KW-0418">Kinase</keyword>
<keyword evidence="4 11" id="KW-0547">Nucleotide-binding</keyword>
<dbReference type="InterPro" id="IPR000858">
    <property type="entry name" value="S_locus_glycoprot_dom"/>
</dbReference>
<evidence type="ECO:0000256" key="11">
    <source>
        <dbReference type="PIRNR" id="PIRNR000641"/>
    </source>
</evidence>
<dbReference type="EC" id="2.7.11.1" evidence="11"/>
<dbReference type="PROSITE" id="PS00108">
    <property type="entry name" value="PROTEIN_KINASE_ST"/>
    <property type="match status" value="1"/>
</dbReference>
<dbReference type="InterPro" id="IPR008271">
    <property type="entry name" value="Ser/Thr_kinase_AS"/>
</dbReference>
<comment type="catalytic activity">
    <reaction evidence="9 11">
        <text>L-threonyl-[protein] + ATP = O-phospho-L-threonyl-[protein] + ADP + H(+)</text>
        <dbReference type="Rhea" id="RHEA:46608"/>
        <dbReference type="Rhea" id="RHEA-COMP:11060"/>
        <dbReference type="Rhea" id="RHEA-COMP:11605"/>
        <dbReference type="ChEBI" id="CHEBI:15378"/>
        <dbReference type="ChEBI" id="CHEBI:30013"/>
        <dbReference type="ChEBI" id="CHEBI:30616"/>
        <dbReference type="ChEBI" id="CHEBI:61977"/>
        <dbReference type="ChEBI" id="CHEBI:456216"/>
        <dbReference type="EC" id="2.7.11.1"/>
    </reaction>
</comment>
<keyword evidence="1 11" id="KW-0723">Serine/threonine-protein kinase</keyword>
<dbReference type="InterPro" id="IPR011009">
    <property type="entry name" value="Kinase-like_dom_sf"/>
</dbReference>
<keyword evidence="12" id="KW-0472">Membrane</keyword>
<evidence type="ECO:0000313" key="16">
    <source>
        <dbReference type="EMBL" id="KAK2967406.1"/>
    </source>
</evidence>
<comment type="catalytic activity">
    <reaction evidence="10 11">
        <text>L-seryl-[protein] + ATP = O-phospho-L-seryl-[protein] + ADP + H(+)</text>
        <dbReference type="Rhea" id="RHEA:17989"/>
        <dbReference type="Rhea" id="RHEA-COMP:9863"/>
        <dbReference type="Rhea" id="RHEA-COMP:11604"/>
        <dbReference type="ChEBI" id="CHEBI:15378"/>
        <dbReference type="ChEBI" id="CHEBI:29999"/>
        <dbReference type="ChEBI" id="CHEBI:30616"/>
        <dbReference type="ChEBI" id="CHEBI:83421"/>
        <dbReference type="ChEBI" id="CHEBI:456216"/>
        <dbReference type="EC" id="2.7.11.1"/>
    </reaction>
</comment>
<dbReference type="PANTHER" id="PTHR32444:SF198">
    <property type="entry name" value="BULB-TYPE LECTIN DOMAIN-CONTAINING PROTEIN"/>
    <property type="match status" value="1"/>
</dbReference>
<dbReference type="FunFam" id="2.90.10.10:FF:000001">
    <property type="entry name" value="G-type lectin S-receptor-like serine/threonine-protein kinase"/>
    <property type="match status" value="1"/>
</dbReference>